<evidence type="ECO:0000256" key="4">
    <source>
        <dbReference type="ARBA" id="ARBA00023163"/>
    </source>
</evidence>
<proteinExistence type="predicted"/>
<dbReference type="KEGG" id="kim:G3T16_12265"/>
<dbReference type="Pfam" id="PF00440">
    <property type="entry name" value="TetR_N"/>
    <property type="match status" value="1"/>
</dbReference>
<sequence>MPKRSKEYMAARRNHILDAALQCYIDHGFDKMSLAEICATAGISMGAFYKHFRTKHEVILALADRSLSEQQLVFFPGLAAFRDYLVEIFLEFDTRRRCDAARADLQLINLSFHDDSLRERARKSLEQGEAHLYEAMKDLRQRGEIRADYDVRNGARILHLLLSGLVLTKVIDPSWSAGDAVPIVQAEIARMAPEGSGLS</sequence>
<evidence type="ECO:0000313" key="7">
    <source>
        <dbReference type="EMBL" id="QIB66072.1"/>
    </source>
</evidence>
<dbReference type="InterPro" id="IPR023772">
    <property type="entry name" value="DNA-bd_HTH_TetR-type_CS"/>
</dbReference>
<dbReference type="SUPFAM" id="SSF48498">
    <property type="entry name" value="Tetracyclin repressor-like, C-terminal domain"/>
    <property type="match status" value="1"/>
</dbReference>
<dbReference type="PANTHER" id="PTHR47506">
    <property type="entry name" value="TRANSCRIPTIONAL REGULATORY PROTEIN"/>
    <property type="match status" value="1"/>
</dbReference>
<dbReference type="SUPFAM" id="SSF46689">
    <property type="entry name" value="Homeodomain-like"/>
    <property type="match status" value="1"/>
</dbReference>
<accession>A0A6C0U1R6</accession>
<reference evidence="7 8" key="1">
    <citation type="submission" date="2020-02" db="EMBL/GenBank/DDBJ databases">
        <title>Genome sequencing for Kineobactrum sp. M2.</title>
        <authorList>
            <person name="Park S.-J."/>
        </authorList>
    </citation>
    <scope>NUCLEOTIDE SEQUENCE [LARGE SCALE GENOMIC DNA]</scope>
    <source>
        <strain evidence="7 8">M2</strain>
    </source>
</reference>
<keyword evidence="3 5" id="KW-0238">DNA-binding</keyword>
<evidence type="ECO:0000256" key="2">
    <source>
        <dbReference type="ARBA" id="ARBA00023015"/>
    </source>
</evidence>
<name>A0A6C0U1R6_9GAMM</name>
<dbReference type="PRINTS" id="PR00455">
    <property type="entry name" value="HTHTETR"/>
</dbReference>
<dbReference type="InterPro" id="IPR039538">
    <property type="entry name" value="BetI_C"/>
</dbReference>
<evidence type="ECO:0000256" key="3">
    <source>
        <dbReference type="ARBA" id="ARBA00023125"/>
    </source>
</evidence>
<dbReference type="Gene3D" id="1.10.357.10">
    <property type="entry name" value="Tetracycline Repressor, domain 2"/>
    <property type="match status" value="1"/>
</dbReference>
<dbReference type="GO" id="GO:0003677">
    <property type="term" value="F:DNA binding"/>
    <property type="evidence" value="ECO:0007669"/>
    <property type="project" value="UniProtKB-UniRule"/>
</dbReference>
<keyword evidence="2" id="KW-0805">Transcription regulation</keyword>
<dbReference type="PROSITE" id="PS50977">
    <property type="entry name" value="HTH_TETR_2"/>
    <property type="match status" value="1"/>
</dbReference>
<evidence type="ECO:0000259" key="6">
    <source>
        <dbReference type="PROSITE" id="PS50977"/>
    </source>
</evidence>
<organism evidence="7 8">
    <name type="scientific">Kineobactrum salinum</name>
    <dbReference type="NCBI Taxonomy" id="2708301"/>
    <lineage>
        <taxon>Bacteria</taxon>
        <taxon>Pseudomonadati</taxon>
        <taxon>Pseudomonadota</taxon>
        <taxon>Gammaproteobacteria</taxon>
        <taxon>Cellvibrionales</taxon>
        <taxon>Halieaceae</taxon>
        <taxon>Kineobactrum</taxon>
    </lineage>
</organism>
<dbReference type="PANTHER" id="PTHR47506:SF6">
    <property type="entry name" value="HTH-TYPE TRANSCRIPTIONAL REPRESSOR NEMR"/>
    <property type="match status" value="1"/>
</dbReference>
<evidence type="ECO:0000313" key="8">
    <source>
        <dbReference type="Proteomes" id="UP000477680"/>
    </source>
</evidence>
<keyword evidence="4" id="KW-0804">Transcription</keyword>
<dbReference type="InterPro" id="IPR009057">
    <property type="entry name" value="Homeodomain-like_sf"/>
</dbReference>
<dbReference type="InterPro" id="IPR036271">
    <property type="entry name" value="Tet_transcr_reg_TetR-rel_C_sf"/>
</dbReference>
<keyword evidence="1" id="KW-0678">Repressor</keyword>
<dbReference type="InterPro" id="IPR001647">
    <property type="entry name" value="HTH_TetR"/>
</dbReference>
<dbReference type="AlphaFoldDB" id="A0A6C0U1R6"/>
<dbReference type="RefSeq" id="WP_163495508.1">
    <property type="nucleotide sequence ID" value="NZ_CP048711.1"/>
</dbReference>
<keyword evidence="8" id="KW-1185">Reference proteome</keyword>
<protein>
    <submittedName>
        <fullName evidence="7">TetR family transcriptional regulator</fullName>
    </submittedName>
</protein>
<dbReference type="PROSITE" id="PS01081">
    <property type="entry name" value="HTH_TETR_1"/>
    <property type="match status" value="1"/>
</dbReference>
<dbReference type="EMBL" id="CP048711">
    <property type="protein sequence ID" value="QIB66072.1"/>
    <property type="molecule type" value="Genomic_DNA"/>
</dbReference>
<feature type="domain" description="HTH tetR-type" evidence="6">
    <location>
        <begin position="10"/>
        <end position="70"/>
    </location>
</feature>
<feature type="DNA-binding region" description="H-T-H motif" evidence="5">
    <location>
        <begin position="33"/>
        <end position="52"/>
    </location>
</feature>
<gene>
    <name evidence="7" type="ORF">G3T16_12265</name>
</gene>
<evidence type="ECO:0000256" key="5">
    <source>
        <dbReference type="PROSITE-ProRule" id="PRU00335"/>
    </source>
</evidence>
<evidence type="ECO:0000256" key="1">
    <source>
        <dbReference type="ARBA" id="ARBA00022491"/>
    </source>
</evidence>
<dbReference type="Proteomes" id="UP000477680">
    <property type="component" value="Chromosome"/>
</dbReference>
<dbReference type="Pfam" id="PF13977">
    <property type="entry name" value="TetR_C_6"/>
    <property type="match status" value="1"/>
</dbReference>